<dbReference type="InterPro" id="IPR011008">
    <property type="entry name" value="Dimeric_a/b-barrel"/>
</dbReference>
<dbReference type="SUPFAM" id="SSF54909">
    <property type="entry name" value="Dimeric alpha+beta barrel"/>
    <property type="match status" value="1"/>
</dbReference>
<evidence type="ECO:0000313" key="4">
    <source>
        <dbReference type="WBParaSite" id="ACRNAN_scaffold4631.g8849.t1"/>
    </source>
</evidence>
<feature type="domain" description="NIPSNAP" evidence="2">
    <location>
        <begin position="38"/>
        <end position="130"/>
    </location>
</feature>
<protein>
    <submittedName>
        <fullName evidence="4">NIPSNAP domain-containing protein</fullName>
    </submittedName>
</protein>
<evidence type="ECO:0000313" key="3">
    <source>
        <dbReference type="Proteomes" id="UP000887540"/>
    </source>
</evidence>
<dbReference type="Pfam" id="PF07978">
    <property type="entry name" value="NIPSNAP"/>
    <property type="match status" value="1"/>
</dbReference>
<organism evidence="3 4">
    <name type="scientific">Acrobeloides nanus</name>
    <dbReference type="NCBI Taxonomy" id="290746"/>
    <lineage>
        <taxon>Eukaryota</taxon>
        <taxon>Metazoa</taxon>
        <taxon>Ecdysozoa</taxon>
        <taxon>Nematoda</taxon>
        <taxon>Chromadorea</taxon>
        <taxon>Rhabditida</taxon>
        <taxon>Tylenchina</taxon>
        <taxon>Cephalobomorpha</taxon>
        <taxon>Cephaloboidea</taxon>
        <taxon>Cephalobidae</taxon>
        <taxon>Acrobeloides</taxon>
    </lineage>
</organism>
<dbReference type="GO" id="GO:0000423">
    <property type="term" value="P:mitophagy"/>
    <property type="evidence" value="ECO:0007669"/>
    <property type="project" value="UniProtKB-ARBA"/>
</dbReference>
<proteinExistence type="inferred from homology"/>
<dbReference type="InterPro" id="IPR012577">
    <property type="entry name" value="NIPSNAP"/>
</dbReference>
<keyword evidence="3" id="KW-1185">Reference proteome</keyword>
<dbReference type="AlphaFoldDB" id="A0A914DX76"/>
<dbReference type="WBParaSite" id="ACRNAN_scaffold4631.g8849.t1">
    <property type="protein sequence ID" value="ACRNAN_scaffold4631.g8849.t1"/>
    <property type="gene ID" value="ACRNAN_scaffold4631.g8849"/>
</dbReference>
<dbReference type="FunFam" id="3.30.70.100:FF:000003">
    <property type="entry name" value="Protein NipSnap homolog 2"/>
    <property type="match status" value="1"/>
</dbReference>
<evidence type="ECO:0000259" key="2">
    <source>
        <dbReference type="Pfam" id="PF07978"/>
    </source>
</evidence>
<dbReference type="GO" id="GO:0005739">
    <property type="term" value="C:mitochondrion"/>
    <property type="evidence" value="ECO:0007669"/>
    <property type="project" value="TreeGrafter"/>
</dbReference>
<reference evidence="4" key="1">
    <citation type="submission" date="2022-11" db="UniProtKB">
        <authorList>
            <consortium name="WormBaseParasite"/>
        </authorList>
    </citation>
    <scope>IDENTIFICATION</scope>
</reference>
<dbReference type="Proteomes" id="UP000887540">
    <property type="component" value="Unplaced"/>
</dbReference>
<sequence>MHYADKEAVQFGCRRRNVLTKPFSYWRDPKPCDPSHIYDLRSYVLKPGIMIEWGNAYAKGITYRRDFSQDVGGFFAHVGQLYMVFYIWAYKDTIARNETRQQIWSKPGWDNTVAYTVPLLSKMQSKILIPNFLN</sequence>
<dbReference type="PANTHER" id="PTHR21017:SF17">
    <property type="entry name" value="PROTEIN NIPSNAP"/>
    <property type="match status" value="1"/>
</dbReference>
<name>A0A914DX76_9BILA</name>
<dbReference type="PANTHER" id="PTHR21017">
    <property type="entry name" value="NIPSNAP-RELATED"/>
    <property type="match status" value="1"/>
</dbReference>
<dbReference type="Gene3D" id="3.30.70.100">
    <property type="match status" value="1"/>
</dbReference>
<evidence type="ECO:0000256" key="1">
    <source>
        <dbReference type="ARBA" id="ARBA00005291"/>
    </source>
</evidence>
<comment type="similarity">
    <text evidence="1">Belongs to the NipSnap family.</text>
</comment>
<accession>A0A914DX76</accession>
<dbReference type="InterPro" id="IPR051557">
    <property type="entry name" value="NipSnap_domain"/>
</dbReference>